<dbReference type="RefSeq" id="WP_207770380.1">
    <property type="nucleotide sequence ID" value="NZ_FZMO01000237.1"/>
</dbReference>
<reference evidence="2 3" key="1">
    <citation type="submission" date="2017-06" db="EMBL/GenBank/DDBJ databases">
        <authorList>
            <person name="Kim H.J."/>
            <person name="Triplett B.A."/>
        </authorList>
    </citation>
    <scope>NUCLEOTIDE SEQUENCE [LARGE SCALE GENOMIC DNA]</scope>
    <source>
        <strain evidence="2">FRACA_ARgP5</strain>
    </source>
</reference>
<protein>
    <submittedName>
        <fullName evidence="2">Uncharacterized protein</fullName>
    </submittedName>
</protein>
<organism evidence="2 3">
    <name type="scientific">Frankia canadensis</name>
    <dbReference type="NCBI Taxonomy" id="1836972"/>
    <lineage>
        <taxon>Bacteria</taxon>
        <taxon>Bacillati</taxon>
        <taxon>Actinomycetota</taxon>
        <taxon>Actinomycetes</taxon>
        <taxon>Frankiales</taxon>
        <taxon>Frankiaceae</taxon>
        <taxon>Frankia</taxon>
    </lineage>
</organism>
<sequence>MTTVNRPRLPQGPGRLTSLSRSSPHRTQGGSYNQSSAITVNPEKITAFIGASRLRVHNFAKGIAETMNDGEVAEWHIRHFTLANPRGQAQGDIPALLRRAATSIENRGRIKVQDLVLHSEITAEGEWYSVTVYYTRQPGRHCGRGDCFLGWRRDGGSRYQASYKQV</sequence>
<accession>A0A2I2KUC0</accession>
<name>A0A2I2KUC0_9ACTN</name>
<evidence type="ECO:0000313" key="3">
    <source>
        <dbReference type="Proteomes" id="UP000234331"/>
    </source>
</evidence>
<dbReference type="AlphaFoldDB" id="A0A2I2KUC0"/>
<evidence type="ECO:0000256" key="1">
    <source>
        <dbReference type="SAM" id="MobiDB-lite"/>
    </source>
</evidence>
<gene>
    <name evidence="2" type="ORF">FRACA_3110006</name>
</gene>
<proteinExistence type="predicted"/>
<evidence type="ECO:0000313" key="2">
    <source>
        <dbReference type="EMBL" id="SNQ49258.1"/>
    </source>
</evidence>
<dbReference type="EMBL" id="FZMO01000237">
    <property type="protein sequence ID" value="SNQ49258.1"/>
    <property type="molecule type" value="Genomic_DNA"/>
</dbReference>
<feature type="compositionally biased region" description="Polar residues" evidence="1">
    <location>
        <begin position="17"/>
        <end position="37"/>
    </location>
</feature>
<feature type="region of interest" description="Disordered" evidence="1">
    <location>
        <begin position="1"/>
        <end position="37"/>
    </location>
</feature>
<keyword evidence="3" id="KW-1185">Reference proteome</keyword>
<dbReference type="Proteomes" id="UP000234331">
    <property type="component" value="Unassembled WGS sequence"/>
</dbReference>